<gene>
    <name evidence="11" type="ORF">SteCoe_21129</name>
</gene>
<comment type="catalytic activity">
    <reaction evidence="8">
        <text>GTP + H2O = GDP + phosphate + H(+)</text>
        <dbReference type="Rhea" id="RHEA:19669"/>
        <dbReference type="ChEBI" id="CHEBI:15377"/>
        <dbReference type="ChEBI" id="CHEBI:15378"/>
        <dbReference type="ChEBI" id="CHEBI:37565"/>
        <dbReference type="ChEBI" id="CHEBI:43474"/>
        <dbReference type="ChEBI" id="CHEBI:58189"/>
    </reaction>
    <physiologicalReaction direction="left-to-right" evidence="8">
        <dbReference type="Rhea" id="RHEA:19670"/>
    </physiologicalReaction>
</comment>
<dbReference type="AlphaFoldDB" id="A0A1R2BQF0"/>
<evidence type="ECO:0000256" key="7">
    <source>
        <dbReference type="ARBA" id="ARBA00023134"/>
    </source>
</evidence>
<dbReference type="PRINTS" id="PR01162">
    <property type="entry name" value="ALPHATUBULIN"/>
</dbReference>
<evidence type="ECO:0000256" key="8">
    <source>
        <dbReference type="ARBA" id="ARBA00049117"/>
    </source>
</evidence>
<keyword evidence="4" id="KW-0547">Nucleotide-binding</keyword>
<name>A0A1R2BQF0_9CILI</name>
<dbReference type="GO" id="GO:0016787">
    <property type="term" value="F:hydrolase activity"/>
    <property type="evidence" value="ECO:0007669"/>
    <property type="project" value="UniProtKB-KW"/>
</dbReference>
<accession>A0A1R2BQF0</accession>
<evidence type="ECO:0000256" key="4">
    <source>
        <dbReference type="ARBA" id="ARBA00022741"/>
    </source>
</evidence>
<dbReference type="PANTHER" id="PTHR11588">
    <property type="entry name" value="TUBULIN"/>
    <property type="match status" value="1"/>
</dbReference>
<dbReference type="SMART" id="SM00865">
    <property type="entry name" value="Tubulin_C"/>
    <property type="match status" value="1"/>
</dbReference>
<dbReference type="SUPFAM" id="SSF52490">
    <property type="entry name" value="Tubulin nucleotide-binding domain-like"/>
    <property type="match status" value="1"/>
</dbReference>
<feature type="domain" description="Tubulin/FtsZ 2-layer sandwich" evidence="10">
    <location>
        <begin position="195"/>
        <end position="338"/>
    </location>
</feature>
<sequence>METKSNHFVPKAVFIDTEPSSTSSIQKSYPDLYFPEQFISSNEDSSNIYIQGYIKGISLQSIFQDRIRKLTEACDKLKGFMIFHSLNGGTGSGLGGLLLESLSTDYSKSFIFTNTIFPSPKISSNNIEAYNAVFGIHELIEYSSVSLIYDNEALYNICSEKLYIEMPEYMNINRLIAQNISSLTGPIRFNSEYSMDFIYAQNHLMPYPRLHFHVSAYAPFVQSEKSYQNEFSVADITNCACESSSLLACCDLQQGKYFFLFAMYRGDLVFDDIKIAASIIRDKPTIQFYDWCQNGLKFNINHEPLFVVPGGDLAKISRSICMVNNSSAIREVFYRVRQKCRLMYSKKAFVHWFYSEGLNDDSFNEVFEDIDALQMDYLEV</sequence>
<evidence type="ECO:0000256" key="6">
    <source>
        <dbReference type="ARBA" id="ARBA00022990"/>
    </source>
</evidence>
<protein>
    <recommendedName>
        <fullName evidence="13">Tubulin alpha chain</fullName>
    </recommendedName>
</protein>
<dbReference type="InterPro" id="IPR023123">
    <property type="entry name" value="Tubulin_C"/>
</dbReference>
<dbReference type="PRINTS" id="PR01161">
    <property type="entry name" value="TUBULIN"/>
</dbReference>
<evidence type="ECO:0000256" key="1">
    <source>
        <dbReference type="ARBA" id="ARBA00009636"/>
    </source>
</evidence>
<feature type="domain" description="Tubulin/FtsZ GTPase" evidence="9">
    <location>
        <begin position="2"/>
        <end position="191"/>
    </location>
</feature>
<dbReference type="SUPFAM" id="SSF55307">
    <property type="entry name" value="Tubulin C-terminal domain-like"/>
    <property type="match status" value="1"/>
</dbReference>
<dbReference type="InterPro" id="IPR037103">
    <property type="entry name" value="Tubulin/FtsZ-like_C"/>
</dbReference>
<dbReference type="Proteomes" id="UP000187209">
    <property type="component" value="Unassembled WGS sequence"/>
</dbReference>
<keyword evidence="12" id="KW-1185">Reference proteome</keyword>
<dbReference type="InterPro" id="IPR000217">
    <property type="entry name" value="Tubulin"/>
</dbReference>
<keyword evidence="7" id="KW-0342">GTP-binding</keyword>
<dbReference type="InterPro" id="IPR036525">
    <property type="entry name" value="Tubulin/FtsZ_GTPase_sf"/>
</dbReference>
<dbReference type="SMART" id="SM00864">
    <property type="entry name" value="Tubulin"/>
    <property type="match status" value="1"/>
</dbReference>
<dbReference type="Pfam" id="PF00091">
    <property type="entry name" value="Tubulin"/>
    <property type="match status" value="1"/>
</dbReference>
<dbReference type="InterPro" id="IPR018316">
    <property type="entry name" value="Tubulin/FtsZ_2-layer-sand-dom"/>
</dbReference>
<keyword evidence="5" id="KW-0378">Hydrolase</keyword>
<dbReference type="GO" id="GO:0005525">
    <property type="term" value="F:GTP binding"/>
    <property type="evidence" value="ECO:0007669"/>
    <property type="project" value="UniProtKB-KW"/>
</dbReference>
<reference evidence="11 12" key="1">
    <citation type="submission" date="2016-11" db="EMBL/GenBank/DDBJ databases">
        <title>The macronuclear genome of Stentor coeruleus: a giant cell with tiny introns.</title>
        <authorList>
            <person name="Slabodnick M."/>
            <person name="Ruby J.G."/>
            <person name="Reiff S.B."/>
            <person name="Swart E.C."/>
            <person name="Gosai S."/>
            <person name="Prabakaran S."/>
            <person name="Witkowska E."/>
            <person name="Larue G.E."/>
            <person name="Fisher S."/>
            <person name="Freeman R.M."/>
            <person name="Gunawardena J."/>
            <person name="Chu W."/>
            <person name="Stover N.A."/>
            <person name="Gregory B.D."/>
            <person name="Nowacki M."/>
            <person name="Derisi J."/>
            <person name="Roy S.W."/>
            <person name="Marshall W.F."/>
            <person name="Sood P."/>
        </authorList>
    </citation>
    <scope>NUCLEOTIDE SEQUENCE [LARGE SCALE GENOMIC DNA]</scope>
    <source>
        <strain evidence="11">WM001</strain>
    </source>
</reference>
<dbReference type="Gene3D" id="3.30.1330.20">
    <property type="entry name" value="Tubulin/FtsZ, C-terminal domain"/>
    <property type="match status" value="1"/>
</dbReference>
<dbReference type="Gene3D" id="1.10.287.600">
    <property type="entry name" value="Helix hairpin bin"/>
    <property type="match status" value="1"/>
</dbReference>
<dbReference type="EMBL" id="MPUH01000495">
    <property type="protein sequence ID" value="OMJ78957.1"/>
    <property type="molecule type" value="Genomic_DNA"/>
</dbReference>
<evidence type="ECO:0000256" key="2">
    <source>
        <dbReference type="ARBA" id="ARBA00022490"/>
    </source>
</evidence>
<dbReference type="Gene3D" id="3.40.50.1440">
    <property type="entry name" value="Tubulin/FtsZ, GTPase domain"/>
    <property type="match status" value="1"/>
</dbReference>
<dbReference type="InterPro" id="IPR002452">
    <property type="entry name" value="Alpha_tubulin"/>
</dbReference>
<keyword evidence="6" id="KW-0007">Acetylation</keyword>
<dbReference type="GO" id="GO:0005200">
    <property type="term" value="F:structural constituent of cytoskeleton"/>
    <property type="evidence" value="ECO:0007669"/>
    <property type="project" value="InterPro"/>
</dbReference>
<evidence type="ECO:0000259" key="9">
    <source>
        <dbReference type="SMART" id="SM00864"/>
    </source>
</evidence>
<keyword evidence="3" id="KW-0493">Microtubule</keyword>
<evidence type="ECO:0000313" key="11">
    <source>
        <dbReference type="EMBL" id="OMJ78957.1"/>
    </source>
</evidence>
<dbReference type="GO" id="GO:0005874">
    <property type="term" value="C:microtubule"/>
    <property type="evidence" value="ECO:0007669"/>
    <property type="project" value="UniProtKB-KW"/>
</dbReference>
<evidence type="ECO:0000313" key="12">
    <source>
        <dbReference type="Proteomes" id="UP000187209"/>
    </source>
</evidence>
<dbReference type="InterPro" id="IPR003008">
    <property type="entry name" value="Tubulin_FtsZ_GTPase"/>
</dbReference>
<evidence type="ECO:0000256" key="3">
    <source>
        <dbReference type="ARBA" id="ARBA00022701"/>
    </source>
</evidence>
<comment type="similarity">
    <text evidence="1">Belongs to the tubulin family.</text>
</comment>
<dbReference type="GO" id="GO:0007017">
    <property type="term" value="P:microtubule-based process"/>
    <property type="evidence" value="ECO:0007669"/>
    <property type="project" value="InterPro"/>
</dbReference>
<dbReference type="InterPro" id="IPR008280">
    <property type="entry name" value="Tub_FtsZ_C"/>
</dbReference>
<comment type="caution">
    <text evidence="11">The sequence shown here is derived from an EMBL/GenBank/DDBJ whole genome shotgun (WGS) entry which is preliminary data.</text>
</comment>
<proteinExistence type="inferred from homology"/>
<evidence type="ECO:0000259" key="10">
    <source>
        <dbReference type="SMART" id="SM00865"/>
    </source>
</evidence>
<dbReference type="Pfam" id="PF03953">
    <property type="entry name" value="Tubulin_C"/>
    <property type="match status" value="1"/>
</dbReference>
<evidence type="ECO:0000256" key="5">
    <source>
        <dbReference type="ARBA" id="ARBA00022801"/>
    </source>
</evidence>
<evidence type="ECO:0008006" key="13">
    <source>
        <dbReference type="Google" id="ProtNLM"/>
    </source>
</evidence>
<keyword evidence="2" id="KW-0963">Cytoplasm</keyword>
<organism evidence="11 12">
    <name type="scientific">Stentor coeruleus</name>
    <dbReference type="NCBI Taxonomy" id="5963"/>
    <lineage>
        <taxon>Eukaryota</taxon>
        <taxon>Sar</taxon>
        <taxon>Alveolata</taxon>
        <taxon>Ciliophora</taxon>
        <taxon>Postciliodesmatophora</taxon>
        <taxon>Heterotrichea</taxon>
        <taxon>Heterotrichida</taxon>
        <taxon>Stentoridae</taxon>
        <taxon>Stentor</taxon>
    </lineage>
</organism>